<dbReference type="SUPFAM" id="SSF53474">
    <property type="entry name" value="alpha/beta-Hydrolases"/>
    <property type="match status" value="1"/>
</dbReference>
<dbReference type="InterPro" id="IPR000073">
    <property type="entry name" value="AB_hydrolase_1"/>
</dbReference>
<dbReference type="InterPro" id="IPR050960">
    <property type="entry name" value="AB_hydrolase_4_sf"/>
</dbReference>
<gene>
    <name evidence="5" type="ORF">PR001_g764</name>
    <name evidence="4" type="ORF">PR002_g4592</name>
    <name evidence="6" type="ORF">PR003_g6773</name>
</gene>
<dbReference type="EMBL" id="QXFT01000307">
    <property type="protein sequence ID" value="KAE9347714.1"/>
    <property type="molecule type" value="Genomic_DNA"/>
</dbReference>
<evidence type="ECO:0000313" key="9">
    <source>
        <dbReference type="Proteomes" id="UP000435112"/>
    </source>
</evidence>
<name>A0A6A4FFT5_9STRA</name>
<keyword evidence="8" id="KW-1185">Reference proteome</keyword>
<protein>
    <recommendedName>
        <fullName evidence="3">AB hydrolase-1 domain-containing protein</fullName>
    </recommendedName>
</protein>
<feature type="active site" description="Charge relay system" evidence="2">
    <location>
        <position position="233"/>
    </location>
</feature>
<comment type="similarity">
    <text evidence="1">Belongs to the AB hydrolase superfamily. AB hydrolase 4 family.</text>
</comment>
<evidence type="ECO:0000313" key="5">
    <source>
        <dbReference type="EMBL" id="KAE9052179.1"/>
    </source>
</evidence>
<dbReference type="EMBL" id="QXFU01000181">
    <property type="protein sequence ID" value="KAE9041159.1"/>
    <property type="molecule type" value="Genomic_DNA"/>
</dbReference>
<evidence type="ECO:0000313" key="4">
    <source>
        <dbReference type="EMBL" id="KAE9041159.1"/>
    </source>
</evidence>
<reference evidence="6 8" key="1">
    <citation type="submission" date="2018-08" db="EMBL/GenBank/DDBJ databases">
        <title>Genomic investigation of the strawberry pathogen Phytophthora fragariae indicates pathogenicity is determined by transcriptional variation in three key races.</title>
        <authorList>
            <person name="Adams T.M."/>
            <person name="Armitage A.D."/>
            <person name="Sobczyk M.K."/>
            <person name="Bates H.J."/>
            <person name="Dunwell J.M."/>
            <person name="Nellist C.F."/>
            <person name="Harrison R.J."/>
        </authorList>
    </citation>
    <scope>NUCLEOTIDE SEQUENCE [LARGE SCALE GENOMIC DNA]</scope>
    <source>
        <strain evidence="5 7">SCRP249</strain>
        <strain evidence="4 9">SCRP324</strain>
        <strain evidence="6 8">SCRP333</strain>
    </source>
</reference>
<dbReference type="Gene3D" id="3.40.50.1820">
    <property type="entry name" value="alpha/beta hydrolase"/>
    <property type="match status" value="1"/>
</dbReference>
<dbReference type="Proteomes" id="UP000435112">
    <property type="component" value="Unassembled WGS sequence"/>
</dbReference>
<feature type="domain" description="AB hydrolase-1" evidence="3">
    <location>
        <begin position="152"/>
        <end position="400"/>
    </location>
</feature>
<dbReference type="PANTHER" id="PTHR10794:SF84">
    <property type="entry name" value="ESTERASE_LIPASE_THIOESTERASE FAMILY PROTEIN"/>
    <property type="match status" value="1"/>
</dbReference>
<evidence type="ECO:0000313" key="6">
    <source>
        <dbReference type="EMBL" id="KAE9347714.1"/>
    </source>
</evidence>
<dbReference type="OrthoDB" id="247542at2759"/>
<dbReference type="Proteomes" id="UP000429607">
    <property type="component" value="Unassembled WGS sequence"/>
</dbReference>
<accession>A0A6A4FFT5</accession>
<dbReference type="PIRSF" id="PIRSF005211">
    <property type="entry name" value="Ab_hydro_YheT"/>
    <property type="match status" value="1"/>
</dbReference>
<dbReference type="InterPro" id="IPR029058">
    <property type="entry name" value="AB_hydrolase_fold"/>
</dbReference>
<dbReference type="EMBL" id="QXFV01000020">
    <property type="protein sequence ID" value="KAE9052179.1"/>
    <property type="molecule type" value="Genomic_DNA"/>
</dbReference>
<proteinExistence type="inferred from homology"/>
<dbReference type="Proteomes" id="UP000434957">
    <property type="component" value="Unassembled WGS sequence"/>
</dbReference>
<dbReference type="InterPro" id="IPR012020">
    <property type="entry name" value="ABHD4"/>
</dbReference>
<sequence>MGNAASTRLLQRRSRLALALLLLYLGRKSLGRFIASVLMRRHLMRAAETPRLVYRATDGNKKLLSHCPTITKRKYYPPWRLFNGHLQTVRFAYDERGPKINYKRQLLTLPDGGVVSLDWALLASQKAPAKLGDLNKSASSTWLPDVEPTRRTVLLLPGLTGGSPENYIRSTIARLHELGWQCVVLNARGCADTPVRTAQLFCSAYTGDLRFVLRQLSDKYEFAREAFVAVGFSMGSNVLVKCLGEDGDETPLTGAVSVGNPFDLAICSANFGGSLFNRMTYDKALNTNLRELFFNKCNAAEQFVDFPGVDLEAIKASRTVRDFDDTLTKFVFHYDTVDDYYNDAGSVKKLGGVRVPLLCINAEDDPISIRSALPQDDEVKANPNVILCTTKSGGHLAFYESSLKDHVGQEDGETDSTKQSNMWTVNPIAEFAEAVRLNKVEIV</sequence>
<dbReference type="GO" id="GO:0047372">
    <property type="term" value="F:monoacylglycerol lipase activity"/>
    <property type="evidence" value="ECO:0007669"/>
    <property type="project" value="TreeGrafter"/>
</dbReference>
<organism evidence="6 8">
    <name type="scientific">Phytophthora rubi</name>
    <dbReference type="NCBI Taxonomy" id="129364"/>
    <lineage>
        <taxon>Eukaryota</taxon>
        <taxon>Sar</taxon>
        <taxon>Stramenopiles</taxon>
        <taxon>Oomycota</taxon>
        <taxon>Peronosporomycetes</taxon>
        <taxon>Peronosporales</taxon>
        <taxon>Peronosporaceae</taxon>
        <taxon>Phytophthora</taxon>
    </lineage>
</organism>
<evidence type="ECO:0000313" key="8">
    <source>
        <dbReference type="Proteomes" id="UP000434957"/>
    </source>
</evidence>
<dbReference type="Pfam" id="PF00561">
    <property type="entry name" value="Abhydrolase_1"/>
    <property type="match status" value="1"/>
</dbReference>
<feature type="active site" description="Charge relay system" evidence="2">
    <location>
        <position position="365"/>
    </location>
</feature>
<dbReference type="PANTHER" id="PTHR10794">
    <property type="entry name" value="ABHYDROLASE DOMAIN-CONTAINING PROTEIN"/>
    <property type="match status" value="1"/>
</dbReference>
<feature type="active site" description="Charge relay system" evidence="2">
    <location>
        <position position="395"/>
    </location>
</feature>
<dbReference type="GO" id="GO:0034338">
    <property type="term" value="F:short-chain carboxylesterase activity"/>
    <property type="evidence" value="ECO:0007669"/>
    <property type="project" value="TreeGrafter"/>
</dbReference>
<evidence type="ECO:0000256" key="1">
    <source>
        <dbReference type="ARBA" id="ARBA00010884"/>
    </source>
</evidence>
<evidence type="ECO:0000256" key="2">
    <source>
        <dbReference type="PIRSR" id="PIRSR005211-1"/>
    </source>
</evidence>
<dbReference type="AlphaFoldDB" id="A0A6A4FFT5"/>
<evidence type="ECO:0000313" key="7">
    <source>
        <dbReference type="Proteomes" id="UP000429607"/>
    </source>
</evidence>
<comment type="caution">
    <text evidence="6">The sequence shown here is derived from an EMBL/GenBank/DDBJ whole genome shotgun (WGS) entry which is preliminary data.</text>
</comment>
<evidence type="ECO:0000259" key="3">
    <source>
        <dbReference type="Pfam" id="PF00561"/>
    </source>
</evidence>